<feature type="non-terminal residue" evidence="2">
    <location>
        <position position="339"/>
    </location>
</feature>
<feature type="compositionally biased region" description="Basic and acidic residues" evidence="1">
    <location>
        <begin position="264"/>
        <end position="274"/>
    </location>
</feature>
<evidence type="ECO:0000256" key="1">
    <source>
        <dbReference type="SAM" id="MobiDB-lite"/>
    </source>
</evidence>
<gene>
    <name evidence="2" type="ORF">TeGR_g11850</name>
</gene>
<comment type="caution">
    <text evidence="2">The sequence shown here is derived from an EMBL/GenBank/DDBJ whole genome shotgun (WGS) entry which is preliminary data.</text>
</comment>
<evidence type="ECO:0000313" key="2">
    <source>
        <dbReference type="EMBL" id="GMI32176.1"/>
    </source>
</evidence>
<dbReference type="Proteomes" id="UP001165060">
    <property type="component" value="Unassembled WGS sequence"/>
</dbReference>
<proteinExistence type="predicted"/>
<accession>A0ABQ6MTT8</accession>
<feature type="region of interest" description="Disordered" evidence="1">
    <location>
        <begin position="264"/>
        <end position="287"/>
    </location>
</feature>
<dbReference type="EMBL" id="BRYB01003182">
    <property type="protein sequence ID" value="GMI32176.1"/>
    <property type="molecule type" value="Genomic_DNA"/>
</dbReference>
<organism evidence="2 3">
    <name type="scientific">Tetraparma gracilis</name>
    <dbReference type="NCBI Taxonomy" id="2962635"/>
    <lineage>
        <taxon>Eukaryota</taxon>
        <taxon>Sar</taxon>
        <taxon>Stramenopiles</taxon>
        <taxon>Ochrophyta</taxon>
        <taxon>Bolidophyceae</taxon>
        <taxon>Parmales</taxon>
        <taxon>Triparmaceae</taxon>
        <taxon>Tetraparma</taxon>
    </lineage>
</organism>
<reference evidence="2 3" key="1">
    <citation type="journal article" date="2023" name="Commun. Biol.">
        <title>Genome analysis of Parmales, the sister group of diatoms, reveals the evolutionary specialization of diatoms from phago-mixotrophs to photoautotrophs.</title>
        <authorList>
            <person name="Ban H."/>
            <person name="Sato S."/>
            <person name="Yoshikawa S."/>
            <person name="Yamada K."/>
            <person name="Nakamura Y."/>
            <person name="Ichinomiya M."/>
            <person name="Sato N."/>
            <person name="Blanc-Mathieu R."/>
            <person name="Endo H."/>
            <person name="Kuwata A."/>
            <person name="Ogata H."/>
        </authorList>
    </citation>
    <scope>NUCLEOTIDE SEQUENCE [LARGE SCALE GENOMIC DNA]</scope>
</reference>
<dbReference type="Gene3D" id="1.25.40.10">
    <property type="entry name" value="Tetratricopeptide repeat domain"/>
    <property type="match status" value="1"/>
</dbReference>
<keyword evidence="3" id="KW-1185">Reference proteome</keyword>
<sequence>MLSEAASLKAQAVSLFKQSCFAQAAGIFANLSALASSISPPTSESTSFATAGYNNSALCYLKLNEWDKSMAASANCLALGDRLSGTSAAVVEAVLFKARFRLADAQVSKAERAGNDKSIDVAFLLDEAVKNLMVVLQGEPDNEQARKLAERGMDLAARASGVDVSKPPGAPVIEEVAPRSTQTEEEEKLNAALGAPSSSSNVPANQAWGMGGSDWASYEATQAAAAAQAAAVLEKTKKLSEAPPQIAEEGDERRTSVKNLVDQAKMEKRQEQEKSAPAPSIGDVTTSDWTNLESVETSLNSTFNSILQSRSKTASVAAASLKTAESNYSDGWRGKHAAR</sequence>
<protein>
    <submittedName>
        <fullName evidence="2">Uncharacterized protein</fullName>
    </submittedName>
</protein>
<dbReference type="SUPFAM" id="SSF48452">
    <property type="entry name" value="TPR-like"/>
    <property type="match status" value="1"/>
</dbReference>
<feature type="region of interest" description="Disordered" evidence="1">
    <location>
        <begin position="187"/>
        <end position="206"/>
    </location>
</feature>
<name>A0ABQ6MTT8_9STRA</name>
<evidence type="ECO:0000313" key="3">
    <source>
        <dbReference type="Proteomes" id="UP001165060"/>
    </source>
</evidence>
<dbReference type="InterPro" id="IPR011990">
    <property type="entry name" value="TPR-like_helical_dom_sf"/>
</dbReference>
<feature type="region of interest" description="Disordered" evidence="1">
    <location>
        <begin position="315"/>
        <end position="339"/>
    </location>
</feature>